<organism evidence="1">
    <name type="scientific">Arundo donax</name>
    <name type="common">Giant reed</name>
    <name type="synonym">Donax arundinaceus</name>
    <dbReference type="NCBI Taxonomy" id="35708"/>
    <lineage>
        <taxon>Eukaryota</taxon>
        <taxon>Viridiplantae</taxon>
        <taxon>Streptophyta</taxon>
        <taxon>Embryophyta</taxon>
        <taxon>Tracheophyta</taxon>
        <taxon>Spermatophyta</taxon>
        <taxon>Magnoliopsida</taxon>
        <taxon>Liliopsida</taxon>
        <taxon>Poales</taxon>
        <taxon>Poaceae</taxon>
        <taxon>PACMAD clade</taxon>
        <taxon>Arundinoideae</taxon>
        <taxon>Arundineae</taxon>
        <taxon>Arundo</taxon>
    </lineage>
</organism>
<reference evidence="1" key="2">
    <citation type="journal article" date="2015" name="Data Brief">
        <title>Shoot transcriptome of the giant reed, Arundo donax.</title>
        <authorList>
            <person name="Barrero R.A."/>
            <person name="Guerrero F.D."/>
            <person name="Moolhuijzen P."/>
            <person name="Goolsby J.A."/>
            <person name="Tidwell J."/>
            <person name="Bellgard S.E."/>
            <person name="Bellgard M.I."/>
        </authorList>
    </citation>
    <scope>NUCLEOTIDE SEQUENCE</scope>
    <source>
        <tissue evidence="1">Shoot tissue taken approximately 20 cm above the soil surface</tissue>
    </source>
</reference>
<proteinExistence type="predicted"/>
<dbReference type="EMBL" id="GBRH01225930">
    <property type="protein sequence ID" value="JAD71965.1"/>
    <property type="molecule type" value="Transcribed_RNA"/>
</dbReference>
<reference evidence="1" key="1">
    <citation type="submission" date="2014-09" db="EMBL/GenBank/DDBJ databases">
        <authorList>
            <person name="Magalhaes I.L.F."/>
            <person name="Oliveira U."/>
            <person name="Santos F.R."/>
            <person name="Vidigal T.H.D.A."/>
            <person name="Brescovit A.D."/>
            <person name="Santos A.J."/>
        </authorList>
    </citation>
    <scope>NUCLEOTIDE SEQUENCE</scope>
    <source>
        <tissue evidence="1">Shoot tissue taken approximately 20 cm above the soil surface</tissue>
    </source>
</reference>
<sequence>MTLVNFSCYCTKILMCFAHIFFRHTRVLFVSMSNLSLSCLSDIFSSNGVEPQILMPVLIVEWLSVILFLSI</sequence>
<evidence type="ECO:0000313" key="1">
    <source>
        <dbReference type="EMBL" id="JAD71965.1"/>
    </source>
</evidence>
<dbReference type="AlphaFoldDB" id="A0A0A9CEY8"/>
<name>A0A0A9CEY8_ARUDO</name>
<accession>A0A0A9CEY8</accession>
<protein>
    <submittedName>
        <fullName evidence="1">Uncharacterized protein</fullName>
    </submittedName>
</protein>